<evidence type="ECO:0000313" key="2">
    <source>
        <dbReference type="Proteomes" id="UP001500266"/>
    </source>
</evidence>
<proteinExistence type="predicted"/>
<dbReference type="EMBL" id="BAABDO010000194">
    <property type="protein sequence ID" value="GAA3508323.1"/>
    <property type="molecule type" value="Genomic_DNA"/>
</dbReference>
<dbReference type="Gene3D" id="1.25.40.10">
    <property type="entry name" value="Tetratricopeptide repeat domain"/>
    <property type="match status" value="1"/>
</dbReference>
<comment type="caution">
    <text evidence="1">The sequence shown here is derived from an EMBL/GenBank/DDBJ whole genome shotgun (WGS) entry which is preliminary data.</text>
</comment>
<protein>
    <submittedName>
        <fullName evidence="1">Uncharacterized protein</fullName>
    </submittedName>
</protein>
<dbReference type="InterPro" id="IPR011990">
    <property type="entry name" value="TPR-like_helical_dom_sf"/>
</dbReference>
<name>A0ABP6ULV8_9ACTN</name>
<dbReference type="RefSeq" id="WP_378268582.1">
    <property type="nucleotide sequence ID" value="NZ_JBHTFR010000001.1"/>
</dbReference>
<reference evidence="2" key="1">
    <citation type="journal article" date="2019" name="Int. J. Syst. Evol. Microbiol.">
        <title>The Global Catalogue of Microorganisms (GCM) 10K type strain sequencing project: providing services to taxonomists for standard genome sequencing and annotation.</title>
        <authorList>
            <consortium name="The Broad Institute Genomics Platform"/>
            <consortium name="The Broad Institute Genome Sequencing Center for Infectious Disease"/>
            <person name="Wu L."/>
            <person name="Ma J."/>
        </authorList>
    </citation>
    <scope>NUCLEOTIDE SEQUENCE [LARGE SCALE GENOMIC DNA]</scope>
    <source>
        <strain evidence="2">JCM 17316</strain>
    </source>
</reference>
<evidence type="ECO:0000313" key="1">
    <source>
        <dbReference type="EMBL" id="GAA3508323.1"/>
    </source>
</evidence>
<accession>A0ABP6ULV8</accession>
<gene>
    <name evidence="1" type="ORF">GCM10022416_62330</name>
</gene>
<keyword evidence="2" id="KW-1185">Reference proteome</keyword>
<organism evidence="1 2">
    <name type="scientific">Actinomadura keratinilytica</name>
    <dbReference type="NCBI Taxonomy" id="547461"/>
    <lineage>
        <taxon>Bacteria</taxon>
        <taxon>Bacillati</taxon>
        <taxon>Actinomycetota</taxon>
        <taxon>Actinomycetes</taxon>
        <taxon>Streptosporangiales</taxon>
        <taxon>Thermomonosporaceae</taxon>
        <taxon>Actinomadura</taxon>
    </lineage>
</organism>
<sequence>MVAARTPFKGRRIARSIKDPAFKARALAKVAGAVAVRDPAGALSLLREAERIARSIIDSGAQEKALGDIVRQAMDGGRPSKGWS</sequence>
<dbReference type="Proteomes" id="UP001500266">
    <property type="component" value="Unassembled WGS sequence"/>
</dbReference>